<dbReference type="OrthoDB" id="2593732at2759"/>
<keyword evidence="2" id="KW-0862">Zinc</keyword>
<evidence type="ECO:0000256" key="1">
    <source>
        <dbReference type="ARBA" id="ARBA00022723"/>
    </source>
</evidence>
<dbReference type="CDD" id="cd00067">
    <property type="entry name" value="GAL4"/>
    <property type="match status" value="1"/>
</dbReference>
<keyword evidence="1" id="KW-0479">Metal-binding</keyword>
<dbReference type="InterPro" id="IPR001138">
    <property type="entry name" value="Zn2Cys6_DnaBD"/>
</dbReference>
<evidence type="ECO:0000256" key="2">
    <source>
        <dbReference type="ARBA" id="ARBA00022833"/>
    </source>
</evidence>
<comment type="caution">
    <text evidence="7">The sequence shown here is derived from an EMBL/GenBank/DDBJ whole genome shotgun (WGS) entry which is preliminary data.</text>
</comment>
<gene>
    <name evidence="7" type="ORF">NUU61_007178</name>
</gene>
<proteinExistence type="predicted"/>
<sequence length="530" mass="59439">MAKIDEAKRIRANHHKKCDEARPSCRRCIDSDRVCDGYESPEPKARSAKGVPQRAVSQSRTGAIQAQTGHSFKIPNCFLASLVDASQIDLTPRERWHLNAFRTYTSAECAGYVHDEFWQRLVHQVSEEQPAIRHAAIAISALHRRFALDAAGRELEPESQDGRDSLFSLRQGSKAIAHLRQTLTKHPYAPRGSTETALVGCVLLVSLASLQQDERTVCLHLRSGYKLLEEWQKVNFNDSPAGPILLQTFAQLHLNQSTFTDPVKYMTNESTSLASLVTNNPQISGTIDNTDPGSDAMVILGWIVSQNCPQGFELDMSPATSVQTQQPTVFSKLQFWRSQLSSFVLNHSSGLLQRDYDALKLVELWCEITHIMVVMASQPGQTEMGYDGLLSHFQWVVYLAGFLIESSSPQPATTGFSAKIGVIPALFFCGQKCRDWHLRREALRLLRSKKRQEGIWRSSDAALVLQKLIDVESEGACPEMVIPEPARLTAIDINIFPESSQVLFSYQRPRVPDPWEKDAGRFWENVLLSH</sequence>
<accession>A0A9W9K406</accession>
<keyword evidence="6" id="KW-0539">Nucleus</keyword>
<dbReference type="GeneID" id="81396872"/>
<evidence type="ECO:0000256" key="5">
    <source>
        <dbReference type="ARBA" id="ARBA00023163"/>
    </source>
</evidence>
<dbReference type="InterPro" id="IPR052360">
    <property type="entry name" value="Transcr_Regulatory_Proteins"/>
</dbReference>
<dbReference type="InterPro" id="IPR021858">
    <property type="entry name" value="Fun_TF"/>
</dbReference>
<reference evidence="7" key="1">
    <citation type="submission" date="2022-11" db="EMBL/GenBank/DDBJ databases">
        <authorList>
            <person name="Petersen C."/>
        </authorList>
    </citation>
    <scope>NUCLEOTIDE SEQUENCE</scope>
    <source>
        <strain evidence="7">IBT 34128</strain>
    </source>
</reference>
<keyword evidence="5" id="KW-0804">Transcription</keyword>
<evidence type="ECO:0000256" key="3">
    <source>
        <dbReference type="ARBA" id="ARBA00023015"/>
    </source>
</evidence>
<organism evidence="7 8">
    <name type="scientific">Penicillium alfredii</name>
    <dbReference type="NCBI Taxonomy" id="1506179"/>
    <lineage>
        <taxon>Eukaryota</taxon>
        <taxon>Fungi</taxon>
        <taxon>Dikarya</taxon>
        <taxon>Ascomycota</taxon>
        <taxon>Pezizomycotina</taxon>
        <taxon>Eurotiomycetes</taxon>
        <taxon>Eurotiomycetidae</taxon>
        <taxon>Eurotiales</taxon>
        <taxon>Aspergillaceae</taxon>
        <taxon>Penicillium</taxon>
    </lineage>
</organism>
<keyword evidence="3" id="KW-0805">Transcription regulation</keyword>
<evidence type="ECO:0000256" key="4">
    <source>
        <dbReference type="ARBA" id="ARBA00023125"/>
    </source>
</evidence>
<dbReference type="GO" id="GO:0003677">
    <property type="term" value="F:DNA binding"/>
    <property type="evidence" value="ECO:0007669"/>
    <property type="project" value="UniProtKB-KW"/>
</dbReference>
<dbReference type="PANTHER" id="PTHR36206">
    <property type="entry name" value="ASPERCRYPTIN BIOSYNTHESIS CLUSTER-SPECIFIC TRANSCRIPTION REGULATOR ATNN-RELATED"/>
    <property type="match status" value="1"/>
</dbReference>
<reference evidence="7" key="2">
    <citation type="journal article" date="2023" name="IMA Fungus">
        <title>Comparative genomic study of the Penicillium genus elucidates a diverse pangenome and 15 lateral gene transfer events.</title>
        <authorList>
            <person name="Petersen C."/>
            <person name="Sorensen T."/>
            <person name="Nielsen M.R."/>
            <person name="Sondergaard T.E."/>
            <person name="Sorensen J.L."/>
            <person name="Fitzpatrick D.A."/>
            <person name="Frisvad J.C."/>
            <person name="Nielsen K.L."/>
        </authorList>
    </citation>
    <scope>NUCLEOTIDE SEQUENCE</scope>
    <source>
        <strain evidence="7">IBT 34128</strain>
    </source>
</reference>
<name>A0A9W9K406_9EURO</name>
<dbReference type="GO" id="GO:0000981">
    <property type="term" value="F:DNA-binding transcription factor activity, RNA polymerase II-specific"/>
    <property type="evidence" value="ECO:0007669"/>
    <property type="project" value="InterPro"/>
</dbReference>
<keyword evidence="8" id="KW-1185">Reference proteome</keyword>
<keyword evidence="4" id="KW-0238">DNA-binding</keyword>
<evidence type="ECO:0008006" key="9">
    <source>
        <dbReference type="Google" id="ProtNLM"/>
    </source>
</evidence>
<protein>
    <recommendedName>
        <fullName evidence="9">Zn(2)-C6 fungal-type domain-containing protein</fullName>
    </recommendedName>
</protein>
<evidence type="ECO:0000256" key="6">
    <source>
        <dbReference type="ARBA" id="ARBA00023242"/>
    </source>
</evidence>
<dbReference type="Proteomes" id="UP001141434">
    <property type="component" value="Unassembled WGS sequence"/>
</dbReference>
<dbReference type="Pfam" id="PF11951">
    <property type="entry name" value="Fungal_trans_2"/>
    <property type="match status" value="1"/>
</dbReference>
<dbReference type="PANTHER" id="PTHR36206:SF12">
    <property type="entry name" value="ASPERCRYPTIN BIOSYNTHESIS CLUSTER-SPECIFIC TRANSCRIPTION REGULATOR ATNN-RELATED"/>
    <property type="match status" value="1"/>
</dbReference>
<dbReference type="GO" id="GO:0008270">
    <property type="term" value="F:zinc ion binding"/>
    <property type="evidence" value="ECO:0007669"/>
    <property type="project" value="InterPro"/>
</dbReference>
<dbReference type="RefSeq" id="XP_056510503.1">
    <property type="nucleotide sequence ID" value="XM_056657703.1"/>
</dbReference>
<evidence type="ECO:0000313" key="8">
    <source>
        <dbReference type="Proteomes" id="UP001141434"/>
    </source>
</evidence>
<evidence type="ECO:0000313" key="7">
    <source>
        <dbReference type="EMBL" id="KAJ5092308.1"/>
    </source>
</evidence>
<dbReference type="AlphaFoldDB" id="A0A9W9K406"/>
<dbReference type="EMBL" id="JAPMSZ010000009">
    <property type="protein sequence ID" value="KAJ5092308.1"/>
    <property type="molecule type" value="Genomic_DNA"/>
</dbReference>